<name>A0ABU2XLE9_9ACTN</name>
<keyword evidence="2" id="KW-1185">Reference proteome</keyword>
<evidence type="ECO:0000313" key="2">
    <source>
        <dbReference type="Proteomes" id="UP001180754"/>
    </source>
</evidence>
<dbReference type="Pfam" id="PF15575">
    <property type="entry name" value="Imm49"/>
    <property type="match status" value="1"/>
</dbReference>
<proteinExistence type="predicted"/>
<gene>
    <name evidence="1" type="ORF">RND15_24790</name>
</gene>
<dbReference type="Proteomes" id="UP001180754">
    <property type="component" value="Unassembled WGS sequence"/>
</dbReference>
<organism evidence="1 2">
    <name type="scientific">Streptomyces lonegramiae</name>
    <dbReference type="NCBI Taxonomy" id="3075524"/>
    <lineage>
        <taxon>Bacteria</taxon>
        <taxon>Bacillati</taxon>
        <taxon>Actinomycetota</taxon>
        <taxon>Actinomycetes</taxon>
        <taxon>Kitasatosporales</taxon>
        <taxon>Streptomycetaceae</taxon>
        <taxon>Streptomyces</taxon>
    </lineage>
</organism>
<protein>
    <submittedName>
        <fullName evidence="1">Immunity 49 family protein</fullName>
    </submittedName>
</protein>
<comment type="caution">
    <text evidence="1">The sequence shown here is derived from an EMBL/GenBank/DDBJ whole genome shotgun (WGS) entry which is preliminary data.</text>
</comment>
<dbReference type="RefSeq" id="WP_311726390.1">
    <property type="nucleotide sequence ID" value="NZ_JAVRFD010000012.1"/>
</dbReference>
<dbReference type="InterPro" id="IPR029074">
    <property type="entry name" value="Imm49"/>
</dbReference>
<evidence type="ECO:0000313" key="1">
    <source>
        <dbReference type="EMBL" id="MDT0545905.1"/>
    </source>
</evidence>
<reference evidence="1" key="1">
    <citation type="submission" date="2024-05" db="EMBL/GenBank/DDBJ databases">
        <title>30 novel species of actinomycetes from the DSMZ collection.</title>
        <authorList>
            <person name="Nouioui I."/>
        </authorList>
    </citation>
    <scope>NUCLEOTIDE SEQUENCE</scope>
    <source>
        <strain evidence="1">DSM 41529</strain>
    </source>
</reference>
<accession>A0ABU2XLE9</accession>
<sequence>MDPEPAMDRALEDCEKAVTWGFFPPPAVLLSQLVEGDEESFNLALIDALETHRDHYRVADRAGDSDAAINLDILALACHARRRGWNIRVSSAYLPPRLLAG</sequence>
<dbReference type="EMBL" id="JAVRFD010000012">
    <property type="protein sequence ID" value="MDT0545905.1"/>
    <property type="molecule type" value="Genomic_DNA"/>
</dbReference>